<evidence type="ECO:0000256" key="1">
    <source>
        <dbReference type="ARBA" id="ARBA00022475"/>
    </source>
</evidence>
<dbReference type="GO" id="GO:0009252">
    <property type="term" value="P:peptidoglycan biosynthetic process"/>
    <property type="evidence" value="ECO:0007669"/>
    <property type="project" value="UniProtKB-UniRule"/>
</dbReference>
<dbReference type="Gene3D" id="3.30.1490.480">
    <property type="entry name" value="Endolytic murein transglycosylase"/>
    <property type="match status" value="1"/>
</dbReference>
<protein>
    <recommendedName>
        <fullName evidence="7">Endolytic murein transglycosylase</fullName>
        <ecNumber evidence="7">4.2.2.29</ecNumber>
    </recommendedName>
    <alternativeName>
        <fullName evidence="7">Peptidoglycan lytic transglycosylase</fullName>
    </alternativeName>
    <alternativeName>
        <fullName evidence="7">Peptidoglycan polymerization terminase</fullName>
    </alternativeName>
</protein>
<evidence type="ECO:0000256" key="7">
    <source>
        <dbReference type="HAMAP-Rule" id="MF_02065"/>
    </source>
</evidence>
<evidence type="ECO:0000256" key="4">
    <source>
        <dbReference type="ARBA" id="ARBA00023136"/>
    </source>
</evidence>
<proteinExistence type="inferred from homology"/>
<dbReference type="GO" id="GO:0071555">
    <property type="term" value="P:cell wall organization"/>
    <property type="evidence" value="ECO:0007669"/>
    <property type="project" value="UniProtKB-KW"/>
</dbReference>
<evidence type="ECO:0000256" key="2">
    <source>
        <dbReference type="ARBA" id="ARBA00022692"/>
    </source>
</evidence>
<keyword evidence="1 7" id="KW-1003">Cell membrane</keyword>
<keyword evidence="4 7" id="KW-0472">Membrane</keyword>
<dbReference type="NCBIfam" id="TIGR00247">
    <property type="entry name" value="endolytic transglycosylase MltG"/>
    <property type="match status" value="1"/>
</dbReference>
<feature type="transmembrane region" description="Helical" evidence="7">
    <location>
        <begin position="20"/>
        <end position="40"/>
    </location>
</feature>
<dbReference type="HAMAP" id="MF_02065">
    <property type="entry name" value="MltG"/>
    <property type="match status" value="1"/>
</dbReference>
<organism evidence="8 9">
    <name type="scientific">Candidatus Campbellbacteria bacterium CG22_combo_CG10-13_8_21_14_all_43_18</name>
    <dbReference type="NCBI Taxonomy" id="1974530"/>
    <lineage>
        <taxon>Bacteria</taxon>
        <taxon>Candidatus Campbelliibacteriota</taxon>
    </lineage>
</organism>
<dbReference type="EMBL" id="PCTS01000015">
    <property type="protein sequence ID" value="PIP86605.1"/>
    <property type="molecule type" value="Genomic_DNA"/>
</dbReference>
<dbReference type="Pfam" id="PF02618">
    <property type="entry name" value="YceG"/>
    <property type="match status" value="1"/>
</dbReference>
<comment type="function">
    <text evidence="7">Functions as a peptidoglycan terminase that cleaves nascent peptidoglycan strands endolytically to terminate their elongation.</text>
</comment>
<comment type="catalytic activity">
    <reaction evidence="7">
        <text>a peptidoglycan chain = a peptidoglycan chain with N-acetyl-1,6-anhydromuramyl-[peptide] at the reducing end + a peptidoglycan chain with N-acetylglucosamine at the non-reducing end.</text>
        <dbReference type="EC" id="4.2.2.29"/>
    </reaction>
</comment>
<evidence type="ECO:0000313" key="9">
    <source>
        <dbReference type="Proteomes" id="UP000231276"/>
    </source>
</evidence>
<dbReference type="Proteomes" id="UP000231276">
    <property type="component" value="Unassembled WGS sequence"/>
</dbReference>
<dbReference type="PANTHER" id="PTHR30518:SF2">
    <property type="entry name" value="ENDOLYTIC MUREIN TRANSGLYCOSYLASE"/>
    <property type="match status" value="1"/>
</dbReference>
<dbReference type="AlphaFoldDB" id="A0A2H0DWQ2"/>
<comment type="similarity">
    <text evidence="7">Belongs to the transglycosylase MltG family.</text>
</comment>
<dbReference type="PANTHER" id="PTHR30518">
    <property type="entry name" value="ENDOLYTIC MUREIN TRANSGLYCOSYLASE"/>
    <property type="match status" value="1"/>
</dbReference>
<reference evidence="8 9" key="1">
    <citation type="submission" date="2017-09" db="EMBL/GenBank/DDBJ databases">
        <title>Depth-based differentiation of microbial function through sediment-hosted aquifers and enrichment of novel symbionts in the deep terrestrial subsurface.</title>
        <authorList>
            <person name="Probst A.J."/>
            <person name="Ladd B."/>
            <person name="Jarett J.K."/>
            <person name="Geller-Mcgrath D.E."/>
            <person name="Sieber C.M."/>
            <person name="Emerson J.B."/>
            <person name="Anantharaman K."/>
            <person name="Thomas B.C."/>
            <person name="Malmstrom R."/>
            <person name="Stieglmeier M."/>
            <person name="Klingl A."/>
            <person name="Woyke T."/>
            <person name="Ryan C.M."/>
            <person name="Banfield J.F."/>
        </authorList>
    </citation>
    <scope>NUCLEOTIDE SEQUENCE [LARGE SCALE GENOMIC DNA]</scope>
    <source>
        <strain evidence="8">CG22_combo_CG10-13_8_21_14_all_43_18</strain>
    </source>
</reference>
<keyword evidence="2 7" id="KW-0812">Transmembrane</keyword>
<name>A0A2H0DWQ2_9BACT</name>
<comment type="caution">
    <text evidence="8">The sequence shown here is derived from an EMBL/GenBank/DDBJ whole genome shotgun (WGS) entry which is preliminary data.</text>
</comment>
<feature type="site" description="Important for catalytic activity" evidence="7">
    <location>
        <position position="215"/>
    </location>
</feature>
<accession>A0A2H0DWQ2</accession>
<gene>
    <name evidence="7" type="primary">mltG</name>
    <name evidence="8" type="ORF">COW82_01120</name>
</gene>
<evidence type="ECO:0000256" key="5">
    <source>
        <dbReference type="ARBA" id="ARBA00023239"/>
    </source>
</evidence>
<evidence type="ECO:0000313" key="8">
    <source>
        <dbReference type="EMBL" id="PIP86605.1"/>
    </source>
</evidence>
<sequence length="328" mass="37536">MSQEKFFRNLEFLKKRNVLFKNIFLSSAVVFSAISLFYFGPPGNFPEEHIIGIKEGSSLDEIISVLKKENIIISPFWFKAFSYLSFKERNLVAGDYYFHEKESLLNVLTRLIRGEYGLFAESVTLPEGATASEMGKILKRKFSDFDEAVFVELSGEEGFLFPDTYKFLPNAKPAQVIDALKKNFEEKISEFGEEIKKSGKSLREIIIMASILEKEARTDESRKIISGILWKRIKVGMPLQVDAVFPYIIGKNTFELSLEDLEFDSLYNTYRNLGLPPGAISNPGLSSILAALRPETSPYFFYLSDREGKIHYAEDFEGHKRNKALYLR</sequence>
<keyword evidence="3 7" id="KW-1133">Transmembrane helix</keyword>
<evidence type="ECO:0000256" key="3">
    <source>
        <dbReference type="ARBA" id="ARBA00022989"/>
    </source>
</evidence>
<dbReference type="GO" id="GO:0005886">
    <property type="term" value="C:plasma membrane"/>
    <property type="evidence" value="ECO:0007669"/>
    <property type="project" value="UniProtKB-SubCell"/>
</dbReference>
<keyword evidence="5 7" id="KW-0456">Lyase</keyword>
<evidence type="ECO:0000256" key="6">
    <source>
        <dbReference type="ARBA" id="ARBA00023316"/>
    </source>
</evidence>
<comment type="subcellular location">
    <subcellularLocation>
        <location evidence="7">Cell membrane</location>
        <topology evidence="7">Single-pass membrane protein</topology>
    </subcellularLocation>
</comment>
<dbReference type="GO" id="GO:0008932">
    <property type="term" value="F:lytic endotransglycosylase activity"/>
    <property type="evidence" value="ECO:0007669"/>
    <property type="project" value="UniProtKB-UniRule"/>
</dbReference>
<dbReference type="EC" id="4.2.2.29" evidence="7"/>
<dbReference type="InterPro" id="IPR003770">
    <property type="entry name" value="MLTG-like"/>
</dbReference>
<keyword evidence="6 7" id="KW-0961">Cell wall biogenesis/degradation</keyword>